<proteinExistence type="inferred from homology"/>
<dbReference type="PANTHER" id="PTHR20982">
    <property type="entry name" value="RIBOSOME RECYCLING FACTOR"/>
    <property type="match status" value="1"/>
</dbReference>
<dbReference type="Pfam" id="PF01765">
    <property type="entry name" value="RRF"/>
    <property type="match status" value="1"/>
</dbReference>
<name>A0A1I8ERD8_WUCBA</name>
<sequence length="292" mass="34165">MFRSWQRFVNYQLVTNVLQKHGLDIRPDRMKVYLQVTHYRDASLCHLTQLRELHCSPLYLKKKRKAKVKGFDDDSNDGSSDDPIKTYSSDFVIQHGVKEMKSLEDIFMQELTKSLSLKIDLRTYEDFVVKTEDGKQYKLNTLGRIKLVNPLLVSVDFSDNPSAIKPTRLAIEQSKLNVTPRQEGAVLYISLPRITRERRENMANVASKKLLNDYRKALNEVYSKYDRELEDHEEFQKIMQGLLKEKKAFEKKAIMLIEERRNKLLTEVEFIIDLVDVLWIGPLTPTIKPTNL</sequence>
<dbReference type="PANTHER" id="PTHR20982:SF3">
    <property type="entry name" value="MITOCHONDRIAL RIBOSOME RECYCLING FACTOR PSEUDO 1"/>
    <property type="match status" value="1"/>
</dbReference>
<evidence type="ECO:0000259" key="5">
    <source>
        <dbReference type="Pfam" id="PF01765"/>
    </source>
</evidence>
<dbReference type="GO" id="GO:0006412">
    <property type="term" value="P:translation"/>
    <property type="evidence" value="ECO:0007669"/>
    <property type="project" value="UniProtKB-KW"/>
</dbReference>
<evidence type="ECO:0000256" key="2">
    <source>
        <dbReference type="ARBA" id="ARBA00020581"/>
    </source>
</evidence>
<dbReference type="SUPFAM" id="SSF55194">
    <property type="entry name" value="Ribosome recycling factor, RRF"/>
    <property type="match status" value="1"/>
</dbReference>
<keyword evidence="3" id="KW-0648">Protein biosynthesis</keyword>
<dbReference type="STRING" id="6293.A0A1I8ERD8"/>
<evidence type="ECO:0000256" key="4">
    <source>
        <dbReference type="ARBA" id="ARBA00033107"/>
    </source>
</evidence>
<dbReference type="GO" id="GO:0005739">
    <property type="term" value="C:mitochondrion"/>
    <property type="evidence" value="ECO:0007669"/>
    <property type="project" value="TreeGrafter"/>
</dbReference>
<organism evidence="6">
    <name type="scientific">Wuchereria bancrofti</name>
    <dbReference type="NCBI Taxonomy" id="6293"/>
    <lineage>
        <taxon>Eukaryota</taxon>
        <taxon>Metazoa</taxon>
        <taxon>Ecdysozoa</taxon>
        <taxon>Nematoda</taxon>
        <taxon>Chromadorea</taxon>
        <taxon>Rhabditida</taxon>
        <taxon>Spirurina</taxon>
        <taxon>Spiruromorpha</taxon>
        <taxon>Filarioidea</taxon>
        <taxon>Onchocercidae</taxon>
        <taxon>Wuchereria</taxon>
    </lineage>
</organism>
<evidence type="ECO:0000256" key="1">
    <source>
        <dbReference type="ARBA" id="ARBA00005912"/>
    </source>
</evidence>
<dbReference type="GO" id="GO:0043023">
    <property type="term" value="F:ribosomal large subunit binding"/>
    <property type="evidence" value="ECO:0007669"/>
    <property type="project" value="TreeGrafter"/>
</dbReference>
<comment type="similarity">
    <text evidence="1">Belongs to the RRF family.</text>
</comment>
<dbReference type="InterPro" id="IPR036191">
    <property type="entry name" value="RRF_sf"/>
</dbReference>
<protein>
    <recommendedName>
        <fullName evidence="2">Ribosome-recycling factor, mitochondrial</fullName>
    </recommendedName>
    <alternativeName>
        <fullName evidence="4">Ribosome-releasing factor, mitochondrial</fullName>
    </alternativeName>
</protein>
<accession>A0A1I8ERD8</accession>
<dbReference type="WBParaSite" id="maker-PairedContig_4261-snap-gene-0.6-mRNA-1">
    <property type="protein sequence ID" value="maker-PairedContig_4261-snap-gene-0.6-mRNA-1"/>
    <property type="gene ID" value="maker-PairedContig_4261-snap-gene-0.6"/>
</dbReference>
<evidence type="ECO:0000313" key="6">
    <source>
        <dbReference type="WBParaSite" id="maker-PairedContig_4261-snap-gene-0.6-mRNA-1"/>
    </source>
</evidence>
<feature type="domain" description="Ribosome recycling factor" evidence="5">
    <location>
        <begin position="110"/>
        <end position="240"/>
    </location>
</feature>
<dbReference type="InterPro" id="IPR023584">
    <property type="entry name" value="Ribosome_recyc_fac_dom"/>
</dbReference>
<dbReference type="AlphaFoldDB" id="A0A1I8ERD8"/>
<dbReference type="Gene3D" id="1.10.132.20">
    <property type="entry name" value="Ribosome-recycling factor"/>
    <property type="match status" value="1"/>
</dbReference>
<reference evidence="6" key="1">
    <citation type="submission" date="2016-11" db="UniProtKB">
        <authorList>
            <consortium name="WormBaseParasite"/>
        </authorList>
    </citation>
    <scope>IDENTIFICATION</scope>
    <source>
        <strain evidence="6">pt0022</strain>
    </source>
</reference>
<dbReference type="Gene3D" id="3.30.1360.40">
    <property type="match status" value="1"/>
</dbReference>
<evidence type="ECO:0000256" key="3">
    <source>
        <dbReference type="ARBA" id="ARBA00022917"/>
    </source>
</evidence>
<dbReference type="InterPro" id="IPR002661">
    <property type="entry name" value="Ribosome_recyc_fac"/>
</dbReference>